<dbReference type="PANTHER" id="PTHR10218">
    <property type="entry name" value="GTP-BINDING PROTEIN ALPHA SUBUNIT"/>
    <property type="match status" value="1"/>
</dbReference>
<dbReference type="GO" id="GO:0007189">
    <property type="term" value="P:adenylate cyclase-activating G protein-coupled receptor signaling pathway"/>
    <property type="evidence" value="ECO:0007669"/>
    <property type="project" value="TreeGrafter"/>
</dbReference>
<evidence type="ECO:0000256" key="7">
    <source>
        <dbReference type="PIRSR" id="PIRSR601019-1"/>
    </source>
</evidence>
<evidence type="ECO:0000313" key="10">
    <source>
        <dbReference type="Proteomes" id="UP000307440"/>
    </source>
</evidence>
<dbReference type="GO" id="GO:0005737">
    <property type="term" value="C:cytoplasm"/>
    <property type="evidence" value="ECO:0007669"/>
    <property type="project" value="TreeGrafter"/>
</dbReference>
<proteinExistence type="predicted"/>
<keyword evidence="4 8" id="KW-0460">Magnesium</keyword>
<evidence type="ECO:0000256" key="4">
    <source>
        <dbReference type="ARBA" id="ARBA00022842"/>
    </source>
</evidence>
<keyword evidence="3 7" id="KW-0547">Nucleotide-binding</keyword>
<gene>
    <name evidence="9" type="ORF">FA15DRAFT_682416</name>
</gene>
<dbReference type="GO" id="GO:0031683">
    <property type="term" value="F:G-protein beta/gamma-subunit complex binding"/>
    <property type="evidence" value="ECO:0007669"/>
    <property type="project" value="InterPro"/>
</dbReference>
<name>A0A5C3KKI4_COPMA</name>
<feature type="binding site" evidence="7">
    <location>
        <begin position="199"/>
        <end position="203"/>
    </location>
    <ligand>
        <name>GTP</name>
        <dbReference type="ChEBI" id="CHEBI:37565"/>
    </ligand>
</feature>
<dbReference type="SUPFAM" id="SSF47895">
    <property type="entry name" value="Transducin (alpha subunit), insertion domain"/>
    <property type="match status" value="1"/>
</dbReference>
<accession>A0A5C3KKI4</accession>
<dbReference type="PRINTS" id="PR00318">
    <property type="entry name" value="GPROTEINA"/>
</dbReference>
<dbReference type="GO" id="GO:0005834">
    <property type="term" value="C:heterotrimeric G-protein complex"/>
    <property type="evidence" value="ECO:0007669"/>
    <property type="project" value="TreeGrafter"/>
</dbReference>
<dbReference type="CDD" id="cd00066">
    <property type="entry name" value="G-alpha"/>
    <property type="match status" value="1"/>
</dbReference>
<evidence type="ECO:0000256" key="3">
    <source>
        <dbReference type="ARBA" id="ARBA00022741"/>
    </source>
</evidence>
<feature type="binding site" evidence="8">
    <location>
        <position position="180"/>
    </location>
    <ligand>
        <name>Mg(2+)</name>
        <dbReference type="ChEBI" id="CHEBI:18420"/>
    </ligand>
</feature>
<keyword evidence="10" id="KW-1185">Reference proteome</keyword>
<keyword evidence="6" id="KW-0807">Transducer</keyword>
<protein>
    <submittedName>
        <fullName evidence="9">Guanine nucleotide binding protein, alpha subunit</fullName>
    </submittedName>
</protein>
<feature type="binding site" evidence="7">
    <location>
        <position position="321"/>
    </location>
    <ligand>
        <name>GTP</name>
        <dbReference type="ChEBI" id="CHEBI:37565"/>
    </ligand>
</feature>
<dbReference type="InterPro" id="IPR027417">
    <property type="entry name" value="P-loop_NTPase"/>
</dbReference>
<dbReference type="GO" id="GO:0046872">
    <property type="term" value="F:metal ion binding"/>
    <property type="evidence" value="ECO:0007669"/>
    <property type="project" value="UniProtKB-KW"/>
</dbReference>
<dbReference type="SUPFAM" id="SSF52540">
    <property type="entry name" value="P-loop containing nucleoside triphosphate hydrolases"/>
    <property type="match status" value="1"/>
</dbReference>
<dbReference type="AlphaFoldDB" id="A0A5C3KKI4"/>
<dbReference type="GO" id="GO:0005525">
    <property type="term" value="F:GTP binding"/>
    <property type="evidence" value="ECO:0007669"/>
    <property type="project" value="UniProtKB-KW"/>
</dbReference>
<dbReference type="GO" id="GO:0003924">
    <property type="term" value="F:GTPase activity"/>
    <property type="evidence" value="ECO:0007669"/>
    <property type="project" value="InterPro"/>
</dbReference>
<evidence type="ECO:0000256" key="2">
    <source>
        <dbReference type="ARBA" id="ARBA00022723"/>
    </source>
</evidence>
<feature type="binding site" evidence="7">
    <location>
        <begin position="149"/>
        <end position="150"/>
    </location>
    <ligand>
        <name>GTP</name>
        <dbReference type="ChEBI" id="CHEBI:37565"/>
    </ligand>
</feature>
<feature type="binding site" evidence="7">
    <location>
        <begin position="39"/>
        <end position="44"/>
    </location>
    <ligand>
        <name>GTP</name>
        <dbReference type="ChEBI" id="CHEBI:37565"/>
    </ligand>
</feature>
<dbReference type="Proteomes" id="UP000307440">
    <property type="component" value="Unassembled WGS sequence"/>
</dbReference>
<dbReference type="SMART" id="SM00275">
    <property type="entry name" value="G_alpha"/>
    <property type="match status" value="1"/>
</dbReference>
<evidence type="ECO:0000256" key="5">
    <source>
        <dbReference type="ARBA" id="ARBA00023134"/>
    </source>
</evidence>
<dbReference type="EMBL" id="ML210291">
    <property type="protein sequence ID" value="TFK20672.1"/>
    <property type="molecule type" value="Genomic_DNA"/>
</dbReference>
<reference evidence="9 10" key="1">
    <citation type="journal article" date="2019" name="Nat. Ecol. Evol.">
        <title>Megaphylogeny resolves global patterns of mushroom evolution.</title>
        <authorList>
            <person name="Varga T."/>
            <person name="Krizsan K."/>
            <person name="Foldi C."/>
            <person name="Dima B."/>
            <person name="Sanchez-Garcia M."/>
            <person name="Sanchez-Ramirez S."/>
            <person name="Szollosi G.J."/>
            <person name="Szarkandi J.G."/>
            <person name="Papp V."/>
            <person name="Albert L."/>
            <person name="Andreopoulos W."/>
            <person name="Angelini C."/>
            <person name="Antonin V."/>
            <person name="Barry K.W."/>
            <person name="Bougher N.L."/>
            <person name="Buchanan P."/>
            <person name="Buyck B."/>
            <person name="Bense V."/>
            <person name="Catcheside P."/>
            <person name="Chovatia M."/>
            <person name="Cooper J."/>
            <person name="Damon W."/>
            <person name="Desjardin D."/>
            <person name="Finy P."/>
            <person name="Geml J."/>
            <person name="Haridas S."/>
            <person name="Hughes K."/>
            <person name="Justo A."/>
            <person name="Karasinski D."/>
            <person name="Kautmanova I."/>
            <person name="Kiss B."/>
            <person name="Kocsube S."/>
            <person name="Kotiranta H."/>
            <person name="LaButti K.M."/>
            <person name="Lechner B.E."/>
            <person name="Liimatainen K."/>
            <person name="Lipzen A."/>
            <person name="Lukacs Z."/>
            <person name="Mihaltcheva S."/>
            <person name="Morgado L.N."/>
            <person name="Niskanen T."/>
            <person name="Noordeloos M.E."/>
            <person name="Ohm R.A."/>
            <person name="Ortiz-Santana B."/>
            <person name="Ovrebo C."/>
            <person name="Racz N."/>
            <person name="Riley R."/>
            <person name="Savchenko A."/>
            <person name="Shiryaev A."/>
            <person name="Soop K."/>
            <person name="Spirin V."/>
            <person name="Szebenyi C."/>
            <person name="Tomsovsky M."/>
            <person name="Tulloss R.E."/>
            <person name="Uehling J."/>
            <person name="Grigoriev I.V."/>
            <person name="Vagvolgyi C."/>
            <person name="Papp T."/>
            <person name="Martin F.M."/>
            <person name="Miettinen O."/>
            <person name="Hibbett D.S."/>
            <person name="Nagy L.G."/>
        </authorList>
    </citation>
    <scope>NUCLEOTIDE SEQUENCE [LARGE SCALE GENOMIC DNA]</scope>
    <source>
        <strain evidence="9 10">CBS 121175</strain>
    </source>
</reference>
<dbReference type="STRING" id="230819.A0A5C3KKI4"/>
<dbReference type="GO" id="GO:0010255">
    <property type="term" value="P:glucose mediated signaling pathway"/>
    <property type="evidence" value="ECO:0007669"/>
    <property type="project" value="UniProtKB-ARBA"/>
</dbReference>
<dbReference type="GO" id="GO:0001664">
    <property type="term" value="F:G protein-coupled receptor binding"/>
    <property type="evidence" value="ECO:0007669"/>
    <property type="project" value="TreeGrafter"/>
</dbReference>
<dbReference type="Gene3D" id="3.40.50.300">
    <property type="entry name" value="P-loop containing nucleotide triphosphate hydrolases"/>
    <property type="match status" value="1"/>
</dbReference>
<evidence type="ECO:0000313" key="9">
    <source>
        <dbReference type="EMBL" id="TFK20672.1"/>
    </source>
</evidence>
<comment type="subunit">
    <text evidence="1">G proteins are composed of 3 units; alpha, beta and gamma. The alpha chain contains the guanine nucleotide binding site.</text>
</comment>
<keyword evidence="2 8" id="KW-0479">Metal-binding</keyword>
<dbReference type="PROSITE" id="PS51882">
    <property type="entry name" value="G_ALPHA"/>
    <property type="match status" value="1"/>
</dbReference>
<organism evidence="9 10">
    <name type="scientific">Coprinopsis marcescibilis</name>
    <name type="common">Agaric fungus</name>
    <name type="synonym">Psathyrella marcescibilis</name>
    <dbReference type="NCBI Taxonomy" id="230819"/>
    <lineage>
        <taxon>Eukaryota</taxon>
        <taxon>Fungi</taxon>
        <taxon>Dikarya</taxon>
        <taxon>Basidiomycota</taxon>
        <taxon>Agaricomycotina</taxon>
        <taxon>Agaricomycetes</taxon>
        <taxon>Agaricomycetidae</taxon>
        <taxon>Agaricales</taxon>
        <taxon>Agaricineae</taxon>
        <taxon>Psathyrellaceae</taxon>
        <taxon>Coprinopsis</taxon>
    </lineage>
</organism>
<feature type="binding site" evidence="8">
    <location>
        <position position="43"/>
    </location>
    <ligand>
        <name>Mg(2+)</name>
        <dbReference type="ChEBI" id="CHEBI:18420"/>
    </ligand>
</feature>
<dbReference type="FunFam" id="3.40.50.300:FF:000181">
    <property type="entry name" value="Guanine nucleotide-binding protein subunit alpha"/>
    <property type="match status" value="1"/>
</dbReference>
<dbReference type="PANTHER" id="PTHR10218:SF369">
    <property type="entry name" value="GUANINE NUCLEOTIDE-BINDING PROTEIN ALPHA-2 SUBUNIT"/>
    <property type="match status" value="1"/>
</dbReference>
<dbReference type="Gene3D" id="1.10.400.10">
    <property type="entry name" value="GI Alpha 1, domain 2-like"/>
    <property type="match status" value="1"/>
</dbReference>
<keyword evidence="5 7" id="KW-0342">GTP-binding</keyword>
<dbReference type="InterPro" id="IPR011025">
    <property type="entry name" value="GproteinA_insert"/>
</dbReference>
<sequence length="349" mass="39940">MWDCSSEAHVNKHALIANGMDRSSPTKIGHIAWFTGSAESGKSTIVKQMKIIHKNGFPRRSWLSTGLSSTKSLQHVVVYVVRAGLECVKYSNRPVLEVLTVLEKILEYQLDPEQPYFSPEIAEAMDQFWNDPVIPKIMEKHSSKFYLMDSAGYFFSEVLRIGKPNYLANETDVLWAHQKSVGISETRFTMGQLSIHMFDVGGQRSERKSRYIVSMSIIFCTALSEYDQVLREERTQNQMAESLILFNSVINSGWFLQTSIILFLNKIDVFKNKLPKVYPPAQYFPKYTGSADINKAAKYILWKFMQSNRARLSVYPHLTQATDTTNIWVVFSAVKETILHNALKDSRIL</sequence>
<dbReference type="OrthoDB" id="5817230at2759"/>
<evidence type="ECO:0000256" key="6">
    <source>
        <dbReference type="ARBA" id="ARBA00023224"/>
    </source>
</evidence>
<dbReference type="InterPro" id="IPR001019">
    <property type="entry name" value="Gprotein_alpha_su"/>
</dbReference>
<feature type="binding site" evidence="7">
    <location>
        <begin position="265"/>
        <end position="268"/>
    </location>
    <ligand>
        <name>GTP</name>
        <dbReference type="ChEBI" id="CHEBI:37565"/>
    </ligand>
</feature>
<evidence type="ECO:0000256" key="8">
    <source>
        <dbReference type="PIRSR" id="PIRSR601019-2"/>
    </source>
</evidence>
<evidence type="ECO:0000256" key="1">
    <source>
        <dbReference type="ARBA" id="ARBA00011356"/>
    </source>
</evidence>
<dbReference type="Pfam" id="PF00503">
    <property type="entry name" value="G-alpha"/>
    <property type="match status" value="1"/>
</dbReference>